<evidence type="ECO:0000313" key="9">
    <source>
        <dbReference type="EMBL" id="RVU55266.1"/>
    </source>
</evidence>
<feature type="domain" description="RecJ OB" evidence="8">
    <location>
        <begin position="458"/>
        <end position="580"/>
    </location>
</feature>
<dbReference type="Pfam" id="PF02272">
    <property type="entry name" value="DHHA1"/>
    <property type="match status" value="1"/>
</dbReference>
<dbReference type="InterPro" id="IPR001667">
    <property type="entry name" value="DDH_dom"/>
</dbReference>
<comment type="similarity">
    <text evidence="1">Belongs to the RecJ family.</text>
</comment>
<evidence type="ECO:0000259" key="7">
    <source>
        <dbReference type="Pfam" id="PF02272"/>
    </source>
</evidence>
<gene>
    <name evidence="9" type="primary">recJ</name>
    <name evidence="9" type="ORF">EF514_03065</name>
</gene>
<dbReference type="Gene3D" id="3.10.310.30">
    <property type="match status" value="1"/>
</dbReference>
<dbReference type="Proteomes" id="UP000288812">
    <property type="component" value="Unassembled WGS sequence"/>
</dbReference>
<accession>A0A437S861</accession>
<comment type="caution">
    <text evidence="9">The sequence shown here is derived from an EMBL/GenBank/DDBJ whole genome shotgun (WGS) entry which is preliminary data.</text>
</comment>
<evidence type="ECO:0000259" key="8">
    <source>
        <dbReference type="Pfam" id="PF17768"/>
    </source>
</evidence>
<reference evidence="9 10" key="1">
    <citation type="submission" date="2018-11" db="EMBL/GenBank/DDBJ databases">
        <title>Genome sequencing and assembly of Anaerosphaera sp. nov., GS7-6-2.</title>
        <authorList>
            <person name="Rettenmaier R."/>
            <person name="Liebl W."/>
            <person name="Zverlov V."/>
        </authorList>
    </citation>
    <scope>NUCLEOTIDE SEQUENCE [LARGE SCALE GENOMIC DNA]</scope>
    <source>
        <strain evidence="9 10">GS7-6-2</strain>
    </source>
</reference>
<keyword evidence="10" id="KW-1185">Reference proteome</keyword>
<evidence type="ECO:0000256" key="2">
    <source>
        <dbReference type="ARBA" id="ARBA00019841"/>
    </source>
</evidence>
<sequence>MEKWFIKNVKPNREIFENLNIDFFIYKILLNRDIDTKEKIEDFLNPNLEKLNTSLLLPDLIKASNFIVSAIKTGSKIRVVGDYDVDGVMSTYILVKGLKRLGATVDYAIPHRVKDGYGINKDIIDRAVDDGIELIITCDNGIAAFSEVEYAEKNNIDVIITDHHEVPVDEDGREIIPKAKAVVDPKISYSKYPFKEICGGVVAFKVISYLYKIYGIDDEELYNELLPFAAIATVCDVMPLTDENRIILVEGLKRLKITENKGLKAIISESGLNKDDINTYHIGFVIGPTINSAGRLEDATDALKLFFEEDELKAIEIARYLRALNAKRQEMTDEGYNKIINVIEENNLVNKFPVLILKDDSIDESILGIIAGRIKENYNRPVIVLTKSGDYLKGSGRSIENYNMFEKISLSKNFLEKFGGHAMACGLSLKEENFKEFVIDVNKKSNLTKEDLIKRVYIDSSIELSRVNINLASNIDVLKPFGSGNPKPLLGSLNLNVVNFNVFGKNKNVIKMTLSDGKENRQAILFENLDVFTENLNRHYSEAEINKMINGLKNNIFLDIVFTPEINSFRGVENLELKINNYRASGVMK</sequence>
<dbReference type="EMBL" id="RLIH01000003">
    <property type="protein sequence ID" value="RVU55266.1"/>
    <property type="molecule type" value="Genomic_DNA"/>
</dbReference>
<dbReference type="RefSeq" id="WP_127723713.1">
    <property type="nucleotide sequence ID" value="NZ_RLIH01000003.1"/>
</dbReference>
<dbReference type="InterPro" id="IPR004610">
    <property type="entry name" value="RecJ"/>
</dbReference>
<evidence type="ECO:0000259" key="6">
    <source>
        <dbReference type="Pfam" id="PF01368"/>
    </source>
</evidence>
<evidence type="ECO:0000256" key="4">
    <source>
        <dbReference type="ARBA" id="ARBA00022801"/>
    </source>
</evidence>
<evidence type="ECO:0000256" key="5">
    <source>
        <dbReference type="ARBA" id="ARBA00022839"/>
    </source>
</evidence>
<dbReference type="InterPro" id="IPR038763">
    <property type="entry name" value="DHH_sf"/>
</dbReference>
<keyword evidence="4" id="KW-0378">Hydrolase</keyword>
<dbReference type="GO" id="GO:0006281">
    <property type="term" value="P:DNA repair"/>
    <property type="evidence" value="ECO:0007669"/>
    <property type="project" value="InterPro"/>
</dbReference>
<dbReference type="PANTHER" id="PTHR30255:SF2">
    <property type="entry name" value="SINGLE-STRANDED-DNA-SPECIFIC EXONUCLEASE RECJ"/>
    <property type="match status" value="1"/>
</dbReference>
<keyword evidence="3" id="KW-0540">Nuclease</keyword>
<dbReference type="GO" id="GO:0003676">
    <property type="term" value="F:nucleic acid binding"/>
    <property type="evidence" value="ECO:0007669"/>
    <property type="project" value="InterPro"/>
</dbReference>
<dbReference type="InterPro" id="IPR003156">
    <property type="entry name" value="DHHA1_dom"/>
</dbReference>
<dbReference type="Pfam" id="PF17768">
    <property type="entry name" value="RecJ_OB"/>
    <property type="match status" value="1"/>
</dbReference>
<name>A0A437S861_9FIRM</name>
<dbReference type="NCBIfam" id="TIGR00644">
    <property type="entry name" value="recJ"/>
    <property type="match status" value="1"/>
</dbReference>
<feature type="domain" description="DHHA1" evidence="7">
    <location>
        <begin position="353"/>
        <end position="441"/>
    </location>
</feature>
<dbReference type="GO" id="GO:0008409">
    <property type="term" value="F:5'-3' exonuclease activity"/>
    <property type="evidence" value="ECO:0007669"/>
    <property type="project" value="InterPro"/>
</dbReference>
<feature type="domain" description="DDH" evidence="6">
    <location>
        <begin position="76"/>
        <end position="232"/>
    </location>
</feature>
<keyword evidence="5 9" id="KW-0269">Exonuclease</keyword>
<evidence type="ECO:0000256" key="3">
    <source>
        <dbReference type="ARBA" id="ARBA00022722"/>
    </source>
</evidence>
<dbReference type="InterPro" id="IPR051673">
    <property type="entry name" value="SSDNA_exonuclease_RecJ"/>
</dbReference>
<protein>
    <recommendedName>
        <fullName evidence="2">Single-stranded-DNA-specific exonuclease RecJ</fullName>
    </recommendedName>
</protein>
<dbReference type="Gene3D" id="3.90.1640.30">
    <property type="match status" value="1"/>
</dbReference>
<proteinExistence type="inferred from homology"/>
<evidence type="ECO:0000256" key="1">
    <source>
        <dbReference type="ARBA" id="ARBA00005915"/>
    </source>
</evidence>
<evidence type="ECO:0000313" key="10">
    <source>
        <dbReference type="Proteomes" id="UP000288812"/>
    </source>
</evidence>
<organism evidence="9 10">
    <name type="scientific">Anaerosphaera multitolerans</name>
    <dbReference type="NCBI Taxonomy" id="2487351"/>
    <lineage>
        <taxon>Bacteria</taxon>
        <taxon>Bacillati</taxon>
        <taxon>Bacillota</taxon>
        <taxon>Tissierellia</taxon>
        <taxon>Tissierellales</taxon>
        <taxon>Peptoniphilaceae</taxon>
        <taxon>Anaerosphaera</taxon>
    </lineage>
</organism>
<dbReference type="Pfam" id="PF01368">
    <property type="entry name" value="DHH"/>
    <property type="match status" value="1"/>
</dbReference>
<dbReference type="InterPro" id="IPR041122">
    <property type="entry name" value="RecJ_OB"/>
</dbReference>
<dbReference type="SUPFAM" id="SSF64182">
    <property type="entry name" value="DHH phosphoesterases"/>
    <property type="match status" value="1"/>
</dbReference>
<dbReference type="GO" id="GO:0006310">
    <property type="term" value="P:DNA recombination"/>
    <property type="evidence" value="ECO:0007669"/>
    <property type="project" value="InterPro"/>
</dbReference>
<dbReference type="AlphaFoldDB" id="A0A437S861"/>
<dbReference type="PANTHER" id="PTHR30255">
    <property type="entry name" value="SINGLE-STRANDED-DNA-SPECIFIC EXONUCLEASE RECJ"/>
    <property type="match status" value="1"/>
</dbReference>
<dbReference type="OrthoDB" id="9809852at2"/>